<evidence type="ECO:0000313" key="7">
    <source>
        <dbReference type="Proteomes" id="UP001156903"/>
    </source>
</evidence>
<keyword evidence="3" id="KW-0547">Nucleotide-binding</keyword>
<dbReference type="Gene3D" id="3.40.50.300">
    <property type="entry name" value="P-loop containing nucleotide triphosphate hydrolases"/>
    <property type="match status" value="1"/>
</dbReference>
<evidence type="ECO:0000256" key="3">
    <source>
        <dbReference type="ARBA" id="ARBA00022741"/>
    </source>
</evidence>
<dbReference type="Pfam" id="PF00005">
    <property type="entry name" value="ABC_tran"/>
    <property type="match status" value="1"/>
</dbReference>
<dbReference type="InterPro" id="IPR003439">
    <property type="entry name" value="ABC_transporter-like_ATP-bd"/>
</dbReference>
<keyword evidence="7" id="KW-1185">Reference proteome</keyword>
<dbReference type="PANTHER" id="PTHR45772:SF4">
    <property type="entry name" value="ABC TRANSPORTER ATP-BINDING PROTEIN"/>
    <property type="match status" value="1"/>
</dbReference>
<keyword evidence="2" id="KW-1003">Cell membrane</keyword>
<reference evidence="7" key="1">
    <citation type="journal article" date="2019" name="Int. J. Syst. Evol. Microbiol.">
        <title>The Global Catalogue of Microorganisms (GCM) 10K type strain sequencing project: providing services to taxonomists for standard genome sequencing and annotation.</title>
        <authorList>
            <consortium name="The Broad Institute Genomics Platform"/>
            <consortium name="The Broad Institute Genome Sequencing Center for Infectious Disease"/>
            <person name="Wu L."/>
            <person name="Ma J."/>
        </authorList>
    </citation>
    <scope>NUCLEOTIDE SEQUENCE [LARGE SCALE GENOMIC DNA]</scope>
    <source>
        <strain evidence="7">NBRC 109341</strain>
    </source>
</reference>
<dbReference type="SUPFAM" id="SSF52540">
    <property type="entry name" value="P-loop containing nucleoside triphosphate hydrolases"/>
    <property type="match status" value="1"/>
</dbReference>
<keyword evidence="1" id="KW-0813">Transport</keyword>
<protein>
    <submittedName>
        <fullName evidence="6">ABC transporter ATP-binding protein</fullName>
    </submittedName>
</protein>
<dbReference type="InterPro" id="IPR032823">
    <property type="entry name" value="BCA_ABC_TP_C"/>
</dbReference>
<dbReference type="PANTHER" id="PTHR45772">
    <property type="entry name" value="CONSERVED COMPONENT OF ABC TRANSPORTER FOR NATURAL AMINO ACIDS-RELATED"/>
    <property type="match status" value="1"/>
</dbReference>
<proteinExistence type="predicted"/>
<sequence>MTHDNDRGDSNTAPPLLQVQGVTVRFGGIVALDGVSFDIRRGEICALIGPNGAGKSTLFNCLSRLYECNSGSIVFDGQPINRLPRHRMAAIGIGRTFQNLALFGSMTVRDNVRVGCHSKHHAGMVRNAFRLPGAARIEAEAQARAEALIHFLQLDAEADRIVSDLPFGTQKRVELARALASEPQLLLLDEPACGLNHEELQGLGDLIRDIRDRLGVTVLLVEHHMGLVMGISDRVVALNFGKKIAQGTPAEVRSHPEVIRAYLGAEEEEGVGA</sequence>
<dbReference type="InterPro" id="IPR003593">
    <property type="entry name" value="AAA+_ATPase"/>
</dbReference>
<organism evidence="6 7">
    <name type="scientific">Hydrogenophaga electricum</name>
    <dbReference type="NCBI Taxonomy" id="1230953"/>
    <lineage>
        <taxon>Bacteria</taxon>
        <taxon>Pseudomonadati</taxon>
        <taxon>Pseudomonadota</taxon>
        <taxon>Betaproteobacteria</taxon>
        <taxon>Burkholderiales</taxon>
        <taxon>Comamonadaceae</taxon>
        <taxon>Hydrogenophaga</taxon>
    </lineage>
</organism>
<dbReference type="InterPro" id="IPR027417">
    <property type="entry name" value="P-loop_NTPase"/>
</dbReference>
<evidence type="ECO:0000313" key="6">
    <source>
        <dbReference type="EMBL" id="GLS14809.1"/>
    </source>
</evidence>
<evidence type="ECO:0000259" key="5">
    <source>
        <dbReference type="PROSITE" id="PS50893"/>
    </source>
</evidence>
<dbReference type="InterPro" id="IPR051120">
    <property type="entry name" value="ABC_AA/LPS_Transport"/>
</dbReference>
<comment type="caution">
    <text evidence="6">The sequence shown here is derived from an EMBL/GenBank/DDBJ whole genome shotgun (WGS) entry which is preliminary data.</text>
</comment>
<evidence type="ECO:0000256" key="4">
    <source>
        <dbReference type="ARBA" id="ARBA00022840"/>
    </source>
</evidence>
<dbReference type="GO" id="GO:0005524">
    <property type="term" value="F:ATP binding"/>
    <property type="evidence" value="ECO:0007669"/>
    <property type="project" value="UniProtKB-KW"/>
</dbReference>
<dbReference type="SMART" id="SM00382">
    <property type="entry name" value="AAA"/>
    <property type="match status" value="1"/>
</dbReference>
<dbReference type="EMBL" id="BSPB01000016">
    <property type="protein sequence ID" value="GLS14809.1"/>
    <property type="molecule type" value="Genomic_DNA"/>
</dbReference>
<dbReference type="RefSeq" id="WP_284307872.1">
    <property type="nucleotide sequence ID" value="NZ_BSPB01000016.1"/>
</dbReference>
<dbReference type="PROSITE" id="PS50893">
    <property type="entry name" value="ABC_TRANSPORTER_2"/>
    <property type="match status" value="1"/>
</dbReference>
<keyword evidence="2" id="KW-0472">Membrane</keyword>
<evidence type="ECO:0000256" key="2">
    <source>
        <dbReference type="ARBA" id="ARBA00022475"/>
    </source>
</evidence>
<dbReference type="Proteomes" id="UP001156903">
    <property type="component" value="Unassembled WGS sequence"/>
</dbReference>
<evidence type="ECO:0000256" key="1">
    <source>
        <dbReference type="ARBA" id="ARBA00022448"/>
    </source>
</evidence>
<dbReference type="CDD" id="cd03219">
    <property type="entry name" value="ABC_Mj1267_LivG_branched"/>
    <property type="match status" value="1"/>
</dbReference>
<feature type="domain" description="ABC transporter" evidence="5">
    <location>
        <begin position="17"/>
        <end position="265"/>
    </location>
</feature>
<gene>
    <name evidence="6" type="ORF">GCM10007935_22420</name>
</gene>
<accession>A0ABQ6C4X4</accession>
<name>A0ABQ6C4X4_9BURK</name>
<dbReference type="Pfam" id="PF12399">
    <property type="entry name" value="BCA_ABC_TP_C"/>
    <property type="match status" value="1"/>
</dbReference>
<keyword evidence="4 6" id="KW-0067">ATP-binding</keyword>